<dbReference type="Pfam" id="PF12937">
    <property type="entry name" value="F-box-like"/>
    <property type="match status" value="1"/>
</dbReference>
<dbReference type="Proteomes" id="UP000054166">
    <property type="component" value="Unassembled WGS sequence"/>
</dbReference>
<dbReference type="Gene3D" id="1.20.1280.50">
    <property type="match status" value="1"/>
</dbReference>
<feature type="domain" description="F-box" evidence="1">
    <location>
        <begin position="58"/>
        <end position="107"/>
    </location>
</feature>
<reference evidence="2 3" key="1">
    <citation type="submission" date="2014-04" db="EMBL/GenBank/DDBJ databases">
        <authorList>
            <consortium name="DOE Joint Genome Institute"/>
            <person name="Kuo A."/>
            <person name="Tarkka M."/>
            <person name="Buscot F."/>
            <person name="Kohler A."/>
            <person name="Nagy L.G."/>
            <person name="Floudas D."/>
            <person name="Copeland A."/>
            <person name="Barry K.W."/>
            <person name="Cichocki N."/>
            <person name="Veneault-Fourrey C."/>
            <person name="LaButti K."/>
            <person name="Lindquist E.A."/>
            <person name="Lipzen A."/>
            <person name="Lundell T."/>
            <person name="Morin E."/>
            <person name="Murat C."/>
            <person name="Sun H."/>
            <person name="Tunlid A."/>
            <person name="Henrissat B."/>
            <person name="Grigoriev I.V."/>
            <person name="Hibbett D.S."/>
            <person name="Martin F."/>
            <person name="Nordberg H.P."/>
            <person name="Cantor M.N."/>
            <person name="Hua S.X."/>
        </authorList>
    </citation>
    <scope>NUCLEOTIDE SEQUENCE [LARGE SCALE GENOMIC DNA]</scope>
    <source>
        <strain evidence="2 3">F 1598</strain>
    </source>
</reference>
<organism evidence="2 3">
    <name type="scientific">Piloderma croceum (strain F 1598)</name>
    <dbReference type="NCBI Taxonomy" id="765440"/>
    <lineage>
        <taxon>Eukaryota</taxon>
        <taxon>Fungi</taxon>
        <taxon>Dikarya</taxon>
        <taxon>Basidiomycota</taxon>
        <taxon>Agaricomycotina</taxon>
        <taxon>Agaricomycetes</taxon>
        <taxon>Agaricomycetidae</taxon>
        <taxon>Atheliales</taxon>
        <taxon>Atheliaceae</taxon>
        <taxon>Piloderma</taxon>
    </lineage>
</organism>
<dbReference type="HOGENOM" id="CLU_018544_3_3_1"/>
<name>A0A0C3FID5_PILCF</name>
<evidence type="ECO:0000259" key="1">
    <source>
        <dbReference type="Pfam" id="PF12937"/>
    </source>
</evidence>
<dbReference type="AlphaFoldDB" id="A0A0C3FID5"/>
<evidence type="ECO:0000313" key="2">
    <source>
        <dbReference type="EMBL" id="KIM79566.1"/>
    </source>
</evidence>
<reference evidence="3" key="2">
    <citation type="submission" date="2015-01" db="EMBL/GenBank/DDBJ databases">
        <title>Evolutionary Origins and Diversification of the Mycorrhizal Mutualists.</title>
        <authorList>
            <consortium name="DOE Joint Genome Institute"/>
            <consortium name="Mycorrhizal Genomics Consortium"/>
            <person name="Kohler A."/>
            <person name="Kuo A."/>
            <person name="Nagy L.G."/>
            <person name="Floudas D."/>
            <person name="Copeland A."/>
            <person name="Barry K.W."/>
            <person name="Cichocki N."/>
            <person name="Veneault-Fourrey C."/>
            <person name="LaButti K."/>
            <person name="Lindquist E.A."/>
            <person name="Lipzen A."/>
            <person name="Lundell T."/>
            <person name="Morin E."/>
            <person name="Murat C."/>
            <person name="Riley R."/>
            <person name="Ohm R."/>
            <person name="Sun H."/>
            <person name="Tunlid A."/>
            <person name="Henrissat B."/>
            <person name="Grigoriev I.V."/>
            <person name="Hibbett D.S."/>
            <person name="Martin F."/>
        </authorList>
    </citation>
    <scope>NUCLEOTIDE SEQUENCE [LARGE SCALE GENOMIC DNA]</scope>
    <source>
        <strain evidence="3">F 1598</strain>
    </source>
</reference>
<feature type="non-terminal residue" evidence="2">
    <location>
        <position position="107"/>
    </location>
</feature>
<keyword evidence="3" id="KW-1185">Reference proteome</keyword>
<dbReference type="InParanoid" id="A0A0C3FID5"/>
<protein>
    <recommendedName>
        <fullName evidence="1">F-box domain-containing protein</fullName>
    </recommendedName>
</protein>
<dbReference type="OrthoDB" id="3248197at2759"/>
<dbReference type="InterPro" id="IPR036047">
    <property type="entry name" value="F-box-like_dom_sf"/>
</dbReference>
<feature type="non-terminal residue" evidence="2">
    <location>
        <position position="1"/>
    </location>
</feature>
<sequence length="107" mass="11996">PNAFESKMLRDVLLQAGSDLAQLDSEIDRVQAVREALCQKRQALLKFIAEHNAILAPIRRLPPELLTDIFARCSPPSMLWQEQEAPSPCAQVCAGWRKAAVSTQQLW</sequence>
<gene>
    <name evidence="2" type="ORF">PILCRDRAFT_26422</name>
</gene>
<proteinExistence type="predicted"/>
<dbReference type="InterPro" id="IPR001810">
    <property type="entry name" value="F-box_dom"/>
</dbReference>
<dbReference type="SUPFAM" id="SSF81383">
    <property type="entry name" value="F-box domain"/>
    <property type="match status" value="1"/>
</dbReference>
<dbReference type="EMBL" id="KN833009">
    <property type="protein sequence ID" value="KIM79566.1"/>
    <property type="molecule type" value="Genomic_DNA"/>
</dbReference>
<evidence type="ECO:0000313" key="3">
    <source>
        <dbReference type="Proteomes" id="UP000054166"/>
    </source>
</evidence>
<dbReference type="STRING" id="765440.A0A0C3FID5"/>
<accession>A0A0C3FID5</accession>